<evidence type="ECO:0000259" key="3">
    <source>
        <dbReference type="SMART" id="SM00978"/>
    </source>
</evidence>
<dbReference type="SUPFAM" id="SSF54427">
    <property type="entry name" value="NTF2-like"/>
    <property type="match status" value="1"/>
</dbReference>
<evidence type="ECO:0000313" key="4">
    <source>
        <dbReference type="EMBL" id="SIQ83028.1"/>
    </source>
</evidence>
<sequence length="285" mass="29830">MNKFVLGLIAIVFTLGLGVTDVEARRLGGGSSLGMQRQISPPQAPRQSATPAPQPSPTAGATTQPRRSWMGPLAGLAAGIGLAALFSHLGLSEELASVVLIALLVFAAFALFRMLTRRTGDSRAGPGMQYAGAVHGGGATPAPASPAAVLPGGSGDAGARAFPHDFDAEAFARQAKVNFIRLQAAHDAGNLDDIREFTSPEMYAEIRLQMADRGLSEQRTDVVELNAQVLEVAEEAQRYIVSVRFTGLLREEPGASPAPFDEVWHLTKPLSGAGGWVVAGIQQVA</sequence>
<feature type="domain" description="Tim44-like" evidence="3">
    <location>
        <begin position="152"/>
        <end position="283"/>
    </location>
</feature>
<keyword evidence="2" id="KW-0472">Membrane</keyword>
<gene>
    <name evidence="4" type="ORF">SAMN05421829_10769</name>
</gene>
<dbReference type="InterPro" id="IPR032710">
    <property type="entry name" value="NTF2-like_dom_sf"/>
</dbReference>
<accession>A0A1N6VZ34</accession>
<dbReference type="RefSeq" id="WP_076602361.1">
    <property type="nucleotide sequence ID" value="NZ_FTMD01000007.1"/>
</dbReference>
<dbReference type="Proteomes" id="UP000186819">
    <property type="component" value="Unassembled WGS sequence"/>
</dbReference>
<dbReference type="PANTHER" id="PTHR41542">
    <property type="entry name" value="BLL5807 PROTEIN"/>
    <property type="match status" value="1"/>
</dbReference>
<keyword evidence="2" id="KW-0812">Transmembrane</keyword>
<feature type="compositionally biased region" description="Low complexity" evidence="1">
    <location>
        <begin position="45"/>
        <end position="67"/>
    </location>
</feature>
<protein>
    <submittedName>
        <fullName evidence="4">Predicted lipid-binding transport protein, Tim44 family</fullName>
    </submittedName>
</protein>
<organism evidence="4 5">
    <name type="scientific">Aromatoleum tolulyticum</name>
    <dbReference type="NCBI Taxonomy" id="34027"/>
    <lineage>
        <taxon>Bacteria</taxon>
        <taxon>Pseudomonadati</taxon>
        <taxon>Pseudomonadota</taxon>
        <taxon>Betaproteobacteria</taxon>
        <taxon>Rhodocyclales</taxon>
        <taxon>Rhodocyclaceae</taxon>
        <taxon>Aromatoleum</taxon>
    </lineage>
</organism>
<dbReference type="STRING" id="34027.SAMN05421829_10769"/>
<keyword evidence="5" id="KW-1185">Reference proteome</keyword>
<proteinExistence type="predicted"/>
<dbReference type="EMBL" id="FTMD01000007">
    <property type="protein sequence ID" value="SIQ83028.1"/>
    <property type="molecule type" value="Genomic_DNA"/>
</dbReference>
<evidence type="ECO:0000256" key="2">
    <source>
        <dbReference type="SAM" id="Phobius"/>
    </source>
</evidence>
<evidence type="ECO:0000256" key="1">
    <source>
        <dbReference type="SAM" id="MobiDB-lite"/>
    </source>
</evidence>
<dbReference type="AlphaFoldDB" id="A0A1N6VZ34"/>
<evidence type="ECO:0000313" key="5">
    <source>
        <dbReference type="Proteomes" id="UP000186819"/>
    </source>
</evidence>
<feature type="transmembrane region" description="Helical" evidence="2">
    <location>
        <begin position="95"/>
        <end position="115"/>
    </location>
</feature>
<dbReference type="SMART" id="SM00978">
    <property type="entry name" value="Tim44"/>
    <property type="match status" value="1"/>
</dbReference>
<name>A0A1N6VZ34_9RHOO</name>
<dbReference type="InterPro" id="IPR007379">
    <property type="entry name" value="Tim44-like_dom"/>
</dbReference>
<dbReference type="PANTHER" id="PTHR41542:SF1">
    <property type="entry name" value="BLL5807 PROTEIN"/>
    <property type="match status" value="1"/>
</dbReference>
<dbReference type="Pfam" id="PF04280">
    <property type="entry name" value="Tim44"/>
    <property type="match status" value="1"/>
</dbReference>
<dbReference type="OrthoDB" id="5297955at2"/>
<reference evidence="5" key="1">
    <citation type="submission" date="2017-01" db="EMBL/GenBank/DDBJ databases">
        <authorList>
            <person name="Varghese N."/>
            <person name="Submissions S."/>
        </authorList>
    </citation>
    <scope>NUCLEOTIDE SEQUENCE [LARGE SCALE GENOMIC DNA]</scope>
    <source>
        <strain evidence="5">ATCC 51758</strain>
    </source>
</reference>
<feature type="region of interest" description="Disordered" evidence="1">
    <location>
        <begin position="30"/>
        <end position="67"/>
    </location>
</feature>
<keyword evidence="2" id="KW-1133">Transmembrane helix</keyword>